<accession>A0ABQ8S8A1</accession>
<dbReference type="EMBL" id="JAJSOF020000033">
    <property type="protein sequence ID" value="KAJ4430163.1"/>
    <property type="molecule type" value="Genomic_DNA"/>
</dbReference>
<gene>
    <name evidence="1" type="ORF">ANN_22373</name>
</gene>
<evidence type="ECO:0000313" key="2">
    <source>
        <dbReference type="Proteomes" id="UP001148838"/>
    </source>
</evidence>
<proteinExistence type="predicted"/>
<sequence length="142" mass="16619">MRSICIRTYIMNWIRFCYSSLNFVYVSLTLQITNSGVRVIRANRPWSTGNVTTRRFDYRKSGNPTAMTKGRKAAIQTECVCIFIVFQGRRLRPSTSKDTTELRRRINTAIGNITQDMLQRIWREWEYGLDISCTRGAYIECI</sequence>
<reference evidence="1 2" key="1">
    <citation type="journal article" date="2022" name="Allergy">
        <title>Genome assembly and annotation of Periplaneta americana reveal a comprehensive cockroach allergen profile.</title>
        <authorList>
            <person name="Wang L."/>
            <person name="Xiong Q."/>
            <person name="Saelim N."/>
            <person name="Wang L."/>
            <person name="Nong W."/>
            <person name="Wan A.T."/>
            <person name="Shi M."/>
            <person name="Liu X."/>
            <person name="Cao Q."/>
            <person name="Hui J.H.L."/>
            <person name="Sookrung N."/>
            <person name="Leung T.F."/>
            <person name="Tungtrongchitr A."/>
            <person name="Tsui S.K.W."/>
        </authorList>
    </citation>
    <scope>NUCLEOTIDE SEQUENCE [LARGE SCALE GENOMIC DNA]</scope>
    <source>
        <strain evidence="1">PWHHKU_190912</strain>
    </source>
</reference>
<dbReference type="Proteomes" id="UP001148838">
    <property type="component" value="Unassembled WGS sequence"/>
</dbReference>
<organism evidence="1 2">
    <name type="scientific">Periplaneta americana</name>
    <name type="common">American cockroach</name>
    <name type="synonym">Blatta americana</name>
    <dbReference type="NCBI Taxonomy" id="6978"/>
    <lineage>
        <taxon>Eukaryota</taxon>
        <taxon>Metazoa</taxon>
        <taxon>Ecdysozoa</taxon>
        <taxon>Arthropoda</taxon>
        <taxon>Hexapoda</taxon>
        <taxon>Insecta</taxon>
        <taxon>Pterygota</taxon>
        <taxon>Neoptera</taxon>
        <taxon>Polyneoptera</taxon>
        <taxon>Dictyoptera</taxon>
        <taxon>Blattodea</taxon>
        <taxon>Blattoidea</taxon>
        <taxon>Blattidae</taxon>
        <taxon>Blattinae</taxon>
        <taxon>Periplaneta</taxon>
    </lineage>
</organism>
<protein>
    <submittedName>
        <fullName evidence="1">Uncharacterized protein</fullName>
    </submittedName>
</protein>
<evidence type="ECO:0000313" key="1">
    <source>
        <dbReference type="EMBL" id="KAJ4430163.1"/>
    </source>
</evidence>
<name>A0ABQ8S8A1_PERAM</name>
<keyword evidence="2" id="KW-1185">Reference proteome</keyword>
<comment type="caution">
    <text evidence="1">The sequence shown here is derived from an EMBL/GenBank/DDBJ whole genome shotgun (WGS) entry which is preliminary data.</text>
</comment>